<dbReference type="SUPFAM" id="SSF55331">
    <property type="entry name" value="Tautomerase/MIF"/>
    <property type="match status" value="1"/>
</dbReference>
<evidence type="ECO:0000256" key="5">
    <source>
        <dbReference type="ARBA" id="ARBA00022990"/>
    </source>
</evidence>
<keyword evidence="4" id="KW-0963">Cytoplasm</keyword>
<evidence type="ECO:0000256" key="4">
    <source>
        <dbReference type="ARBA" id="ARBA00022490"/>
    </source>
</evidence>
<organism evidence="10 11">
    <name type="scientific">Pelobates cultripes</name>
    <name type="common">Western spadefoot toad</name>
    <dbReference type="NCBI Taxonomy" id="61616"/>
    <lineage>
        <taxon>Eukaryota</taxon>
        <taxon>Metazoa</taxon>
        <taxon>Chordata</taxon>
        <taxon>Craniata</taxon>
        <taxon>Vertebrata</taxon>
        <taxon>Euteleostomi</taxon>
        <taxon>Amphibia</taxon>
        <taxon>Batrachia</taxon>
        <taxon>Anura</taxon>
        <taxon>Pelobatoidea</taxon>
        <taxon>Pelobatidae</taxon>
        <taxon>Pelobates</taxon>
    </lineage>
</organism>
<protein>
    <recommendedName>
        <fullName evidence="9">D-dopachrome decarboxylase</fullName>
        <ecNumber evidence="9">4.1.1.84</ecNumber>
    </recommendedName>
</protein>
<evidence type="ECO:0000256" key="8">
    <source>
        <dbReference type="ARBA" id="ARBA00037460"/>
    </source>
</evidence>
<sequence>MGRTCAQPISNSHPVLCSPAPCQLSAELAIKADMPFLELDTSFPEKDLPEGFAESLCSAAASILDKPRERVLIVIRSGLTMLMGGSFAPFVLLNVSAIGVLGTAEQNKEHSAKLFDFLTKELSLEPDRIRIRFLPVEPWQIGVKGTVMTYL</sequence>
<keyword evidence="11" id="KW-1185">Reference proteome</keyword>
<dbReference type="GO" id="GO:0042438">
    <property type="term" value="P:melanin biosynthetic process"/>
    <property type="evidence" value="ECO:0007669"/>
    <property type="project" value="UniProtKB-KW"/>
</dbReference>
<evidence type="ECO:0000256" key="9">
    <source>
        <dbReference type="ARBA" id="ARBA00038884"/>
    </source>
</evidence>
<proteinExistence type="inferred from homology"/>
<comment type="subunit">
    <text evidence="3">Homotrimer.</text>
</comment>
<dbReference type="InterPro" id="IPR001398">
    <property type="entry name" value="Macrophage_inhib_fac"/>
</dbReference>
<comment type="similarity">
    <text evidence="2">Belongs to the MIF family.</text>
</comment>
<dbReference type="GO" id="GO:0005737">
    <property type="term" value="C:cytoplasm"/>
    <property type="evidence" value="ECO:0007669"/>
    <property type="project" value="UniProtKB-SubCell"/>
</dbReference>
<dbReference type="PANTHER" id="PTHR11954:SF22">
    <property type="entry name" value="D-DOPACHROME DECARBOXYLASE"/>
    <property type="match status" value="1"/>
</dbReference>
<dbReference type="PANTHER" id="PTHR11954">
    <property type="entry name" value="D-DOPACHROME DECARBOXYLASE"/>
    <property type="match status" value="1"/>
</dbReference>
<keyword evidence="7" id="KW-0456">Lyase</keyword>
<accession>A0AAD1S953</accession>
<dbReference type="GO" id="GO:0033981">
    <property type="term" value="F:D-dopachrome decarboxylase activity"/>
    <property type="evidence" value="ECO:0007669"/>
    <property type="project" value="UniProtKB-EC"/>
</dbReference>
<gene>
    <name evidence="10" type="ORF">PECUL_23A021214</name>
</gene>
<reference evidence="10" key="1">
    <citation type="submission" date="2022-03" db="EMBL/GenBank/DDBJ databases">
        <authorList>
            <person name="Alioto T."/>
            <person name="Alioto T."/>
            <person name="Gomez Garrido J."/>
        </authorList>
    </citation>
    <scope>NUCLEOTIDE SEQUENCE</scope>
</reference>
<dbReference type="Proteomes" id="UP001295444">
    <property type="component" value="Chromosome 05"/>
</dbReference>
<evidence type="ECO:0000256" key="3">
    <source>
        <dbReference type="ARBA" id="ARBA00011233"/>
    </source>
</evidence>
<dbReference type="Gene3D" id="3.30.429.10">
    <property type="entry name" value="Macrophage Migration Inhibitory Factor"/>
    <property type="match status" value="1"/>
</dbReference>
<evidence type="ECO:0000256" key="1">
    <source>
        <dbReference type="ARBA" id="ARBA00004496"/>
    </source>
</evidence>
<comment type="function">
    <text evidence="8">Tautomerization of D-dopachrome with decarboxylation to give 5,6-dihydroxyindole (DHI).</text>
</comment>
<dbReference type="EC" id="4.1.1.84" evidence="9"/>
<evidence type="ECO:0000313" key="10">
    <source>
        <dbReference type="EMBL" id="CAH2295456.1"/>
    </source>
</evidence>
<evidence type="ECO:0000256" key="7">
    <source>
        <dbReference type="ARBA" id="ARBA00023239"/>
    </source>
</evidence>
<dbReference type="EMBL" id="OW240916">
    <property type="protein sequence ID" value="CAH2295456.1"/>
    <property type="molecule type" value="Genomic_DNA"/>
</dbReference>
<dbReference type="AlphaFoldDB" id="A0AAD1S953"/>
<evidence type="ECO:0000256" key="2">
    <source>
        <dbReference type="ARBA" id="ARBA00005851"/>
    </source>
</evidence>
<evidence type="ECO:0000256" key="6">
    <source>
        <dbReference type="ARBA" id="ARBA00023101"/>
    </source>
</evidence>
<dbReference type="GO" id="GO:0005615">
    <property type="term" value="C:extracellular space"/>
    <property type="evidence" value="ECO:0007669"/>
    <property type="project" value="TreeGrafter"/>
</dbReference>
<dbReference type="Pfam" id="PF01187">
    <property type="entry name" value="MIF"/>
    <property type="match status" value="1"/>
</dbReference>
<comment type="subcellular location">
    <subcellularLocation>
        <location evidence="1">Cytoplasm</location>
    </subcellularLocation>
</comment>
<keyword evidence="5" id="KW-0007">Acetylation</keyword>
<evidence type="ECO:0000313" key="11">
    <source>
        <dbReference type="Proteomes" id="UP001295444"/>
    </source>
</evidence>
<name>A0AAD1S953_PELCU</name>
<keyword evidence="6" id="KW-0470">Melanin biosynthesis</keyword>
<dbReference type="InterPro" id="IPR014347">
    <property type="entry name" value="Tautomerase/MIF_sf"/>
</dbReference>
<dbReference type="GO" id="GO:0050178">
    <property type="term" value="F:phenylpyruvate tautomerase activity"/>
    <property type="evidence" value="ECO:0007669"/>
    <property type="project" value="TreeGrafter"/>
</dbReference>